<evidence type="ECO:0000256" key="3">
    <source>
        <dbReference type="ARBA" id="ARBA00022692"/>
    </source>
</evidence>
<comment type="caution">
    <text evidence="7">The sequence shown here is derived from an EMBL/GenBank/DDBJ whole genome shotgun (WGS) entry which is preliminary data.</text>
</comment>
<protein>
    <recommendedName>
        <fullName evidence="6">Probable membrane transporter protein</fullName>
    </recommendedName>
</protein>
<comment type="subcellular location">
    <subcellularLocation>
        <location evidence="6">Cell membrane</location>
        <topology evidence="6">Multi-pass membrane protein</topology>
    </subcellularLocation>
    <subcellularLocation>
        <location evidence="1">Membrane</location>
        <topology evidence="1">Multi-pass membrane protein</topology>
    </subcellularLocation>
</comment>
<feature type="transmembrane region" description="Helical" evidence="6">
    <location>
        <begin position="128"/>
        <end position="148"/>
    </location>
</feature>
<dbReference type="InterPro" id="IPR002781">
    <property type="entry name" value="TM_pro_TauE-like"/>
</dbReference>
<feature type="transmembrane region" description="Helical" evidence="6">
    <location>
        <begin position="222"/>
        <end position="241"/>
    </location>
</feature>
<dbReference type="PANTHER" id="PTHR43701">
    <property type="entry name" value="MEMBRANE TRANSPORTER PROTEIN MJ0441-RELATED"/>
    <property type="match status" value="1"/>
</dbReference>
<keyword evidence="4 6" id="KW-1133">Transmembrane helix</keyword>
<keyword evidence="8" id="KW-1185">Reference proteome</keyword>
<comment type="similarity">
    <text evidence="2 6">Belongs to the 4-toluene sulfonate uptake permease (TSUP) (TC 2.A.102) family.</text>
</comment>
<dbReference type="PANTHER" id="PTHR43701:SF2">
    <property type="entry name" value="MEMBRANE TRANSPORTER PROTEIN YJNA-RELATED"/>
    <property type="match status" value="1"/>
</dbReference>
<feature type="transmembrane region" description="Helical" evidence="6">
    <location>
        <begin position="168"/>
        <end position="190"/>
    </location>
</feature>
<organism evidence="7 8">
    <name type="scientific">Secundilactobacillus mixtipabuli</name>
    <dbReference type="NCBI Taxonomy" id="1435342"/>
    <lineage>
        <taxon>Bacteria</taxon>
        <taxon>Bacillati</taxon>
        <taxon>Bacillota</taxon>
        <taxon>Bacilli</taxon>
        <taxon>Lactobacillales</taxon>
        <taxon>Lactobacillaceae</taxon>
        <taxon>Secundilactobacillus</taxon>
    </lineage>
</organism>
<feature type="transmembrane region" description="Helical" evidence="6">
    <location>
        <begin position="75"/>
        <end position="92"/>
    </location>
</feature>
<evidence type="ECO:0000256" key="4">
    <source>
        <dbReference type="ARBA" id="ARBA00022989"/>
    </source>
</evidence>
<evidence type="ECO:0000313" key="7">
    <source>
        <dbReference type="EMBL" id="GAW99305.1"/>
    </source>
</evidence>
<evidence type="ECO:0000313" key="8">
    <source>
        <dbReference type="Proteomes" id="UP000198374"/>
    </source>
</evidence>
<dbReference type="RefSeq" id="WP_089109099.1">
    <property type="nucleotide sequence ID" value="NZ_BCMF01000005.1"/>
</dbReference>
<dbReference type="InterPro" id="IPR051598">
    <property type="entry name" value="TSUP/Inactive_protease-like"/>
</dbReference>
<evidence type="ECO:0000256" key="1">
    <source>
        <dbReference type="ARBA" id="ARBA00004141"/>
    </source>
</evidence>
<dbReference type="OrthoDB" id="2324380at2"/>
<accession>A0A1Z5ICE5</accession>
<keyword evidence="5 6" id="KW-0472">Membrane</keyword>
<evidence type="ECO:0000256" key="2">
    <source>
        <dbReference type="ARBA" id="ARBA00009142"/>
    </source>
</evidence>
<dbReference type="EMBL" id="BCMF01000005">
    <property type="protein sequence ID" value="GAW99305.1"/>
    <property type="molecule type" value="Genomic_DNA"/>
</dbReference>
<keyword evidence="3 6" id="KW-0812">Transmembrane</keyword>
<feature type="transmembrane region" description="Helical" evidence="6">
    <location>
        <begin position="41"/>
        <end position="63"/>
    </location>
</feature>
<dbReference type="Proteomes" id="UP000198374">
    <property type="component" value="Unassembled WGS sequence"/>
</dbReference>
<sequence>MSTVLLLIAGLLVGIFVISMGGGGGAIYLGLLASVFKISPISAAATSIVTALPSIFIGSWGYYRQKKIDFRLGNQMLIAAVPAVIVGALAAPYIPVHIYRMVIGIILIILGIRIFVPNKQSSTPKAKSLVLASVYGVISGLMVGIAGLSGGGPVLAGLLILGLDTFEAVATSSYVLAGLSVVGAVMHLAGGNVDWQLGLPLMIGAAVGALIAPILMRHLSKSAHFGLVQLVMGVLIIFMGINTMR</sequence>
<keyword evidence="6" id="KW-1003">Cell membrane</keyword>
<dbReference type="AlphaFoldDB" id="A0A1Z5ICE5"/>
<evidence type="ECO:0000256" key="5">
    <source>
        <dbReference type="ARBA" id="ARBA00023136"/>
    </source>
</evidence>
<name>A0A1Z5ICE5_9LACO</name>
<dbReference type="GO" id="GO:0005886">
    <property type="term" value="C:plasma membrane"/>
    <property type="evidence" value="ECO:0007669"/>
    <property type="project" value="UniProtKB-SubCell"/>
</dbReference>
<feature type="transmembrane region" description="Helical" evidence="6">
    <location>
        <begin position="98"/>
        <end position="116"/>
    </location>
</feature>
<evidence type="ECO:0000256" key="6">
    <source>
        <dbReference type="RuleBase" id="RU363041"/>
    </source>
</evidence>
<gene>
    <name evidence="7" type="ORF">IWT30_01274</name>
</gene>
<dbReference type="Pfam" id="PF01925">
    <property type="entry name" value="TauE"/>
    <property type="match status" value="1"/>
</dbReference>
<feature type="transmembrane region" description="Helical" evidence="6">
    <location>
        <begin position="197"/>
        <end position="216"/>
    </location>
</feature>
<reference evidence="7 8" key="1">
    <citation type="submission" date="2015-11" db="EMBL/GenBank/DDBJ databases">
        <title>Draft genome sequences of new species of the genus Lactobacillus isolated from orchardgrass silage.</title>
        <authorList>
            <person name="Tohno M."/>
            <person name="Tanizawa Y."/>
            <person name="Arita M."/>
        </authorList>
    </citation>
    <scope>NUCLEOTIDE SEQUENCE [LARGE SCALE GENOMIC DNA]</scope>
    <source>
        <strain evidence="7 8">IWT30</strain>
    </source>
</reference>
<proteinExistence type="inferred from homology"/>